<dbReference type="AlphaFoldDB" id="A0AAV2S5U2"/>
<proteinExistence type="predicted"/>
<name>A0AAV2S5U2_MEGNR</name>
<organism evidence="2 3">
    <name type="scientific">Meganyctiphanes norvegica</name>
    <name type="common">Northern krill</name>
    <name type="synonym">Thysanopoda norvegica</name>
    <dbReference type="NCBI Taxonomy" id="48144"/>
    <lineage>
        <taxon>Eukaryota</taxon>
        <taxon>Metazoa</taxon>
        <taxon>Ecdysozoa</taxon>
        <taxon>Arthropoda</taxon>
        <taxon>Crustacea</taxon>
        <taxon>Multicrustacea</taxon>
        <taxon>Malacostraca</taxon>
        <taxon>Eumalacostraca</taxon>
        <taxon>Eucarida</taxon>
        <taxon>Euphausiacea</taxon>
        <taxon>Euphausiidae</taxon>
        <taxon>Meganyctiphanes</taxon>
    </lineage>
</organism>
<dbReference type="Proteomes" id="UP001497623">
    <property type="component" value="Unassembled WGS sequence"/>
</dbReference>
<evidence type="ECO:0000313" key="2">
    <source>
        <dbReference type="EMBL" id="CAL4156606.1"/>
    </source>
</evidence>
<reference evidence="2 3" key="1">
    <citation type="submission" date="2024-05" db="EMBL/GenBank/DDBJ databases">
        <authorList>
            <person name="Wallberg A."/>
        </authorList>
    </citation>
    <scope>NUCLEOTIDE SEQUENCE [LARGE SCALE GENOMIC DNA]</scope>
</reference>
<feature type="region of interest" description="Disordered" evidence="1">
    <location>
        <begin position="1"/>
        <end position="77"/>
    </location>
</feature>
<evidence type="ECO:0000313" key="3">
    <source>
        <dbReference type="Proteomes" id="UP001497623"/>
    </source>
</evidence>
<dbReference type="EMBL" id="CAXKWB010041568">
    <property type="protein sequence ID" value="CAL4156606.1"/>
    <property type="molecule type" value="Genomic_DNA"/>
</dbReference>
<evidence type="ECO:0000256" key="1">
    <source>
        <dbReference type="SAM" id="MobiDB-lite"/>
    </source>
</evidence>
<feature type="compositionally biased region" description="Pro residues" evidence="1">
    <location>
        <begin position="22"/>
        <end position="44"/>
    </location>
</feature>
<feature type="non-terminal residue" evidence="2">
    <location>
        <position position="1"/>
    </location>
</feature>
<sequence length="106" mass="11946">PRDACFGDWPPLPPEFQESGPPEYPYAHPPPQDYEYPSTPPSPPQQFRSLPRRAGQRHAYPVGGPIPCGGGQQMRSATLQRPARVRFQLDCIEPTRSHPLPTSWEM</sequence>
<protein>
    <submittedName>
        <fullName evidence="2">Uncharacterized protein</fullName>
    </submittedName>
</protein>
<keyword evidence="3" id="KW-1185">Reference proteome</keyword>
<comment type="caution">
    <text evidence="2">The sequence shown here is derived from an EMBL/GenBank/DDBJ whole genome shotgun (WGS) entry which is preliminary data.</text>
</comment>
<gene>
    <name evidence="2" type="ORF">MNOR_LOCUS31744</name>
</gene>
<accession>A0AAV2S5U2</accession>